<dbReference type="EMBL" id="CVRS01000016">
    <property type="protein sequence ID" value="CRL33251.1"/>
    <property type="molecule type" value="Genomic_DNA"/>
</dbReference>
<dbReference type="Gene3D" id="6.10.250.2080">
    <property type="match status" value="1"/>
</dbReference>
<evidence type="ECO:0000256" key="13">
    <source>
        <dbReference type="SAM" id="MobiDB-lite"/>
    </source>
</evidence>
<keyword evidence="14" id="KW-0969">Cilium</keyword>
<keyword evidence="8 12" id="KW-0653">Protein transport</keyword>
<dbReference type="SUPFAM" id="SSF160544">
    <property type="entry name" value="EscU C-terminal domain-like"/>
    <property type="match status" value="1"/>
</dbReference>
<accession>A0A0M6WBR8</accession>
<evidence type="ECO:0000256" key="12">
    <source>
        <dbReference type="RuleBase" id="RU364091"/>
    </source>
</evidence>
<evidence type="ECO:0000256" key="5">
    <source>
        <dbReference type="ARBA" id="ARBA00022475"/>
    </source>
</evidence>
<dbReference type="Gene3D" id="3.40.1690.10">
    <property type="entry name" value="secretion proteins EscU"/>
    <property type="match status" value="1"/>
</dbReference>
<keyword evidence="9 12" id="KW-1133">Transmembrane helix</keyword>
<keyword evidence="10 12" id="KW-0472">Membrane</keyword>
<evidence type="ECO:0000313" key="15">
    <source>
        <dbReference type="EMBL" id="CUN48407.1"/>
    </source>
</evidence>
<dbReference type="PANTHER" id="PTHR30531:SF12">
    <property type="entry name" value="FLAGELLAR BIOSYNTHETIC PROTEIN FLHB"/>
    <property type="match status" value="1"/>
</dbReference>
<dbReference type="InterPro" id="IPR006136">
    <property type="entry name" value="FlhB"/>
</dbReference>
<dbReference type="InterPro" id="IPR006135">
    <property type="entry name" value="T3SS_substrate_exporter"/>
</dbReference>
<dbReference type="Proteomes" id="UP000095395">
    <property type="component" value="Unassembled WGS sequence"/>
</dbReference>
<protein>
    <recommendedName>
        <fullName evidence="3 12">Flagellar biosynthetic protein FlhB</fullName>
    </recommendedName>
</protein>
<dbReference type="AlphaFoldDB" id="A0A0M6WBR8"/>
<keyword evidence="6 12" id="KW-0812">Transmembrane</keyword>
<comment type="similarity">
    <text evidence="2 12">Belongs to the type III secretion exporter family.</text>
</comment>
<dbReference type="FunFam" id="3.40.1690.10:FF:000001">
    <property type="entry name" value="Flagellar biosynthetic protein FlhB"/>
    <property type="match status" value="1"/>
</dbReference>
<dbReference type="PRINTS" id="PR00950">
    <property type="entry name" value="TYPE3IMSPROT"/>
</dbReference>
<keyword evidence="7 12" id="KW-1005">Bacterial flagellum biogenesis</keyword>
<evidence type="ECO:0000256" key="8">
    <source>
        <dbReference type="ARBA" id="ARBA00022927"/>
    </source>
</evidence>
<evidence type="ECO:0000256" key="2">
    <source>
        <dbReference type="ARBA" id="ARBA00010690"/>
    </source>
</evidence>
<evidence type="ECO:0000256" key="3">
    <source>
        <dbReference type="ARBA" id="ARBA00021622"/>
    </source>
</evidence>
<reference evidence="14" key="1">
    <citation type="submission" date="2015-05" db="EMBL/GenBank/DDBJ databases">
        <authorList>
            <person name="Wang D.B."/>
            <person name="Wang M."/>
        </authorList>
    </citation>
    <scope>NUCLEOTIDE SEQUENCE [LARGE SCALE GENOMIC DNA]</scope>
    <source>
        <strain evidence="14">L1-83</strain>
    </source>
</reference>
<keyword evidence="11 12" id="KW-1006">Bacterial flagellum protein export</keyword>
<dbReference type="Pfam" id="PF01312">
    <property type="entry name" value="Bac_export_2"/>
    <property type="match status" value="1"/>
</dbReference>
<evidence type="ECO:0000256" key="11">
    <source>
        <dbReference type="ARBA" id="ARBA00023225"/>
    </source>
</evidence>
<comment type="function">
    <text evidence="12">Required for formation of the rod structure in the basal body of the flagellar apparatus. Together with FliI and FliH, may constitute the export apparatus of flagellin.</text>
</comment>
<dbReference type="STRING" id="360807.ERS852392_00525"/>
<reference evidence="16" key="2">
    <citation type="submission" date="2015-05" db="EMBL/GenBank/DDBJ databases">
        <authorList>
            <consortium name="Pathogen Informatics"/>
        </authorList>
    </citation>
    <scope>NUCLEOTIDE SEQUENCE [LARGE SCALE GENOMIC DNA]</scope>
    <source>
        <strain evidence="15 17">2789STDY5608835</strain>
        <strain evidence="16">L1-83</strain>
    </source>
</reference>
<keyword evidence="14" id="KW-0282">Flagellum</keyword>
<dbReference type="EMBL" id="CYYR01000002">
    <property type="protein sequence ID" value="CUN48407.1"/>
    <property type="molecule type" value="Genomic_DNA"/>
</dbReference>
<dbReference type="GO" id="GO:0044780">
    <property type="term" value="P:bacterial-type flagellum assembly"/>
    <property type="evidence" value="ECO:0007669"/>
    <property type="project" value="InterPro"/>
</dbReference>
<feature type="region of interest" description="Disordered" evidence="13">
    <location>
        <begin position="253"/>
        <end position="273"/>
    </location>
</feature>
<organism evidence="14 16">
    <name type="scientific">Roseburia inulinivorans</name>
    <dbReference type="NCBI Taxonomy" id="360807"/>
    <lineage>
        <taxon>Bacteria</taxon>
        <taxon>Bacillati</taxon>
        <taxon>Bacillota</taxon>
        <taxon>Clostridia</taxon>
        <taxon>Lachnospirales</taxon>
        <taxon>Lachnospiraceae</taxon>
        <taxon>Roseburia</taxon>
    </lineage>
</organism>
<gene>
    <name evidence="15" type="primary">flhB_1</name>
    <name evidence="12" type="synonym">flhB</name>
    <name evidence="15" type="ORF">ERS852392_00525</name>
    <name evidence="14" type="ORF">RIL183_01641</name>
</gene>
<name>A0A0M6WBR8_9FIRM</name>
<dbReference type="InterPro" id="IPR029025">
    <property type="entry name" value="T3SS_substrate_exporter_C"/>
</dbReference>
<comment type="subcellular location">
    <subcellularLocation>
        <location evidence="1">Cell membrane</location>
        <topology evidence="1">Multi-pass membrane protein</topology>
    </subcellularLocation>
</comment>
<keyword evidence="14" id="KW-0966">Cell projection</keyword>
<evidence type="ECO:0000256" key="9">
    <source>
        <dbReference type="ARBA" id="ARBA00022989"/>
    </source>
</evidence>
<proteinExistence type="inferred from homology"/>
<evidence type="ECO:0000256" key="4">
    <source>
        <dbReference type="ARBA" id="ARBA00022448"/>
    </source>
</evidence>
<evidence type="ECO:0000256" key="6">
    <source>
        <dbReference type="ARBA" id="ARBA00022692"/>
    </source>
</evidence>
<dbReference type="Proteomes" id="UP000049828">
    <property type="component" value="Unassembled WGS sequence"/>
</dbReference>
<keyword evidence="4 12" id="KW-0813">Transport</keyword>
<evidence type="ECO:0000256" key="7">
    <source>
        <dbReference type="ARBA" id="ARBA00022795"/>
    </source>
</evidence>
<evidence type="ECO:0000313" key="17">
    <source>
        <dbReference type="Proteomes" id="UP000095395"/>
    </source>
</evidence>
<feature type="transmembrane region" description="Helical" evidence="12">
    <location>
        <begin position="205"/>
        <end position="235"/>
    </location>
</feature>
<dbReference type="GO" id="GO:0005886">
    <property type="term" value="C:plasma membrane"/>
    <property type="evidence" value="ECO:0007669"/>
    <property type="project" value="UniProtKB-SubCell"/>
</dbReference>
<feature type="transmembrane region" description="Helical" evidence="12">
    <location>
        <begin position="109"/>
        <end position="138"/>
    </location>
</feature>
<evidence type="ECO:0000313" key="16">
    <source>
        <dbReference type="Proteomes" id="UP000049828"/>
    </source>
</evidence>
<keyword evidence="5 12" id="KW-1003">Cell membrane</keyword>
<evidence type="ECO:0000256" key="10">
    <source>
        <dbReference type="ARBA" id="ARBA00023136"/>
    </source>
</evidence>
<evidence type="ECO:0000313" key="14">
    <source>
        <dbReference type="EMBL" id="CRL33251.1"/>
    </source>
</evidence>
<dbReference type="GO" id="GO:0009306">
    <property type="term" value="P:protein secretion"/>
    <property type="evidence" value="ECO:0007669"/>
    <property type="project" value="InterPro"/>
</dbReference>
<dbReference type="PANTHER" id="PTHR30531">
    <property type="entry name" value="FLAGELLAR BIOSYNTHETIC PROTEIN FLHB"/>
    <property type="match status" value="1"/>
</dbReference>
<evidence type="ECO:0000256" key="1">
    <source>
        <dbReference type="ARBA" id="ARBA00004651"/>
    </source>
</evidence>
<keyword evidence="16" id="KW-1185">Reference proteome</keyword>
<dbReference type="NCBIfam" id="TIGR00328">
    <property type="entry name" value="flhB"/>
    <property type="match status" value="1"/>
</dbReference>
<feature type="transmembrane region" description="Helical" evidence="12">
    <location>
        <begin position="167"/>
        <end position="185"/>
    </location>
</feature>
<sequence>MEQQKQLHLIMEWDLQWFAKDGPGGEKTEPATAKKLREAREDGKVVKSKELTAAFDLIILFLVLKIFVSFVGNRLMNSFVDIYGRIPDFVRENAVDVTEKSVAALMSDALIQILIVCVPFFAFGFVVTALISVIQVGWKVTGKPLQPKFDKFNPINGFKRIFSKDSIFELVKSILKIFVIVYVAYTSIRGHAQDIFILYEIPLMQAIMLCGTVIINAGLKISLVYLVIGLADFIYQKYRFNEDMKMTKQEVKDEFKNTEGNPEIKGRQRQRMREASRRRMMQDVPKADVVITNPTHFAVAIKYDAETSKAPVVLAKGEDYLAQKIKEAAREHHIEIVENKPLARMLYANVDIGQEIPPELYQAVAEILAMVYNMREK</sequence>
<feature type="transmembrane region" description="Helical" evidence="12">
    <location>
        <begin position="53"/>
        <end position="71"/>
    </location>
</feature>